<sequence length="111" mass="12204">MKHIDTRAPIIVHQCHSGRLPVWPFRGRNSPAWAPRGLDLLPTTPVSPRLSCQCGHRRPVVWRCGINSSQSLNVASSPTPILRVAFLSPLNFSVASLLTTPGWSPPSLHLQ</sequence>
<name>A0A5B7HI46_PORTR</name>
<protein>
    <submittedName>
        <fullName evidence="1">Uncharacterized protein</fullName>
    </submittedName>
</protein>
<keyword evidence="2" id="KW-1185">Reference proteome</keyword>
<organism evidence="1 2">
    <name type="scientific">Portunus trituberculatus</name>
    <name type="common">Swimming crab</name>
    <name type="synonym">Neptunus trituberculatus</name>
    <dbReference type="NCBI Taxonomy" id="210409"/>
    <lineage>
        <taxon>Eukaryota</taxon>
        <taxon>Metazoa</taxon>
        <taxon>Ecdysozoa</taxon>
        <taxon>Arthropoda</taxon>
        <taxon>Crustacea</taxon>
        <taxon>Multicrustacea</taxon>
        <taxon>Malacostraca</taxon>
        <taxon>Eumalacostraca</taxon>
        <taxon>Eucarida</taxon>
        <taxon>Decapoda</taxon>
        <taxon>Pleocyemata</taxon>
        <taxon>Brachyura</taxon>
        <taxon>Eubrachyura</taxon>
        <taxon>Portunoidea</taxon>
        <taxon>Portunidae</taxon>
        <taxon>Portuninae</taxon>
        <taxon>Portunus</taxon>
    </lineage>
</organism>
<evidence type="ECO:0000313" key="2">
    <source>
        <dbReference type="Proteomes" id="UP000324222"/>
    </source>
</evidence>
<accession>A0A5B7HI46</accession>
<reference evidence="1 2" key="1">
    <citation type="submission" date="2019-05" db="EMBL/GenBank/DDBJ databases">
        <title>Another draft genome of Portunus trituberculatus and its Hox gene families provides insights of decapod evolution.</title>
        <authorList>
            <person name="Jeong J.-H."/>
            <person name="Song I."/>
            <person name="Kim S."/>
            <person name="Choi T."/>
            <person name="Kim D."/>
            <person name="Ryu S."/>
            <person name="Kim W."/>
        </authorList>
    </citation>
    <scope>NUCLEOTIDE SEQUENCE [LARGE SCALE GENOMIC DNA]</scope>
    <source>
        <tissue evidence="1">Muscle</tissue>
    </source>
</reference>
<comment type="caution">
    <text evidence="1">The sequence shown here is derived from an EMBL/GenBank/DDBJ whole genome shotgun (WGS) entry which is preliminary data.</text>
</comment>
<dbReference type="Proteomes" id="UP000324222">
    <property type="component" value="Unassembled WGS sequence"/>
</dbReference>
<dbReference type="EMBL" id="VSRR010029356">
    <property type="protein sequence ID" value="MPC69399.1"/>
    <property type="molecule type" value="Genomic_DNA"/>
</dbReference>
<proteinExistence type="predicted"/>
<dbReference type="AlphaFoldDB" id="A0A5B7HI46"/>
<evidence type="ECO:0000313" key="1">
    <source>
        <dbReference type="EMBL" id="MPC69399.1"/>
    </source>
</evidence>
<gene>
    <name evidence="1" type="ORF">E2C01_063622</name>
</gene>